<dbReference type="Proteomes" id="UP000316371">
    <property type="component" value="Unassembled WGS sequence"/>
</dbReference>
<name>A0A553EDH9_9FLAO</name>
<dbReference type="Pfam" id="PF13577">
    <property type="entry name" value="SnoaL_4"/>
    <property type="match status" value="1"/>
</dbReference>
<comment type="caution">
    <text evidence="3">The sequence shown here is derived from an EMBL/GenBank/DDBJ whole genome shotgun (WGS) entry which is preliminary data.</text>
</comment>
<evidence type="ECO:0000313" key="4">
    <source>
        <dbReference type="Proteomes" id="UP000316371"/>
    </source>
</evidence>
<evidence type="ECO:0000259" key="2">
    <source>
        <dbReference type="Pfam" id="PF13577"/>
    </source>
</evidence>
<dbReference type="AlphaFoldDB" id="A0A553EDH9"/>
<dbReference type="InterPro" id="IPR037401">
    <property type="entry name" value="SnoaL-like"/>
</dbReference>
<organism evidence="3 4">
    <name type="scientific">Flavobacterium restrictum</name>
    <dbReference type="NCBI Taxonomy" id="2594428"/>
    <lineage>
        <taxon>Bacteria</taxon>
        <taxon>Pseudomonadati</taxon>
        <taxon>Bacteroidota</taxon>
        <taxon>Flavobacteriia</taxon>
        <taxon>Flavobacteriales</taxon>
        <taxon>Flavobacteriaceae</taxon>
        <taxon>Flavobacterium</taxon>
    </lineage>
</organism>
<dbReference type="RefSeq" id="WP_144255028.1">
    <property type="nucleotide sequence ID" value="NZ_VJZT01000001.1"/>
</dbReference>
<protein>
    <submittedName>
        <fullName evidence="3">Nuclear transport factor 2 family protein</fullName>
    </submittedName>
</protein>
<dbReference type="InterPro" id="IPR032710">
    <property type="entry name" value="NTF2-like_dom_sf"/>
</dbReference>
<feature type="chain" id="PRO_5022133844" evidence="1">
    <location>
        <begin position="26"/>
        <end position="218"/>
    </location>
</feature>
<keyword evidence="1" id="KW-0732">Signal</keyword>
<accession>A0A553EDH9</accession>
<dbReference type="SUPFAM" id="SSF54427">
    <property type="entry name" value="NTF2-like"/>
    <property type="match status" value="1"/>
</dbReference>
<dbReference type="Gene3D" id="3.10.450.50">
    <property type="match status" value="1"/>
</dbReference>
<gene>
    <name evidence="3" type="ORF">FNW21_01870</name>
</gene>
<evidence type="ECO:0000313" key="3">
    <source>
        <dbReference type="EMBL" id="TRX43107.1"/>
    </source>
</evidence>
<reference evidence="3 4" key="1">
    <citation type="submission" date="2019-07" db="EMBL/GenBank/DDBJ databases">
        <title>Novel species of Flavobacterium.</title>
        <authorList>
            <person name="Liu Q."/>
            <person name="Xin Y.-H."/>
        </authorList>
    </citation>
    <scope>NUCLEOTIDE SEQUENCE [LARGE SCALE GENOMIC DNA]</scope>
    <source>
        <strain evidence="3 4">LB1R34</strain>
    </source>
</reference>
<feature type="domain" description="SnoaL-like" evidence="2">
    <location>
        <begin position="58"/>
        <end position="195"/>
    </location>
</feature>
<feature type="signal peptide" evidence="1">
    <location>
        <begin position="1"/>
        <end position="25"/>
    </location>
</feature>
<sequence length="218" mass="23852">MKTQTNLTMRFVLCTALVLMSTLLAAQKVGAKHKTIPPTHHTSTTTLNTEDLLARITAIEDRLEILNLLAGSAFSSDVASESYWTKMFTEDATFDRGAAKQDKGRDEILKIVNAPEQKQAIQAGMSHLAMLPHITLQGNTAVATGYLLIVMPDSTASHVKLPGKGTSPGFSIYQLTINQWKLVRTTAGWKVTNRTVRPMSSADSRTIIQQAIEVDTNK</sequence>
<dbReference type="EMBL" id="VJZT01000001">
    <property type="protein sequence ID" value="TRX43107.1"/>
    <property type="molecule type" value="Genomic_DNA"/>
</dbReference>
<proteinExistence type="predicted"/>
<evidence type="ECO:0000256" key="1">
    <source>
        <dbReference type="SAM" id="SignalP"/>
    </source>
</evidence>
<dbReference type="OrthoDB" id="8225471at2"/>
<keyword evidence="4" id="KW-1185">Reference proteome</keyword>